<dbReference type="RefSeq" id="WP_013677383.1">
    <property type="nucleotide sequence ID" value="NZ_BAABKS010000053.1"/>
</dbReference>
<evidence type="ECO:0000313" key="2">
    <source>
        <dbReference type="EMBL" id="MFD1233488.1"/>
    </source>
</evidence>
<organism evidence="2 3">
    <name type="scientific">Pseudonocardia benzenivorans</name>
    <dbReference type="NCBI Taxonomy" id="228005"/>
    <lineage>
        <taxon>Bacteria</taxon>
        <taxon>Bacillati</taxon>
        <taxon>Actinomycetota</taxon>
        <taxon>Actinomycetes</taxon>
        <taxon>Pseudonocardiales</taxon>
        <taxon>Pseudonocardiaceae</taxon>
        <taxon>Pseudonocardia</taxon>
    </lineage>
</organism>
<accession>A0ABW3VFJ3</accession>
<proteinExistence type="predicted"/>
<keyword evidence="1" id="KW-0812">Transmembrane</keyword>
<sequence length="77" mass="8015">MADETTGTTTGRPTRTPARRFPDLLCLVVGLLSLGVAGSALTGNSLWFTGFDARWLLAGAAVLLGVLLLAGSLRNRS</sequence>
<dbReference type="Proteomes" id="UP001597182">
    <property type="component" value="Unassembled WGS sequence"/>
</dbReference>
<evidence type="ECO:0000313" key="3">
    <source>
        <dbReference type="Proteomes" id="UP001597182"/>
    </source>
</evidence>
<protein>
    <submittedName>
        <fullName evidence="2">Uncharacterized protein</fullName>
    </submittedName>
</protein>
<keyword evidence="3" id="KW-1185">Reference proteome</keyword>
<name>A0ABW3VFJ3_9PSEU</name>
<evidence type="ECO:0000256" key="1">
    <source>
        <dbReference type="SAM" id="Phobius"/>
    </source>
</evidence>
<keyword evidence="1" id="KW-1133">Transmembrane helix</keyword>
<dbReference type="EMBL" id="JBHTMB010000064">
    <property type="protein sequence ID" value="MFD1233488.1"/>
    <property type="molecule type" value="Genomic_DNA"/>
</dbReference>
<gene>
    <name evidence="2" type="ORF">ACFQ34_09360</name>
</gene>
<keyword evidence="1" id="KW-0472">Membrane</keyword>
<feature type="transmembrane region" description="Helical" evidence="1">
    <location>
        <begin position="53"/>
        <end position="73"/>
    </location>
</feature>
<feature type="transmembrane region" description="Helical" evidence="1">
    <location>
        <begin position="21"/>
        <end position="41"/>
    </location>
</feature>
<comment type="caution">
    <text evidence="2">The sequence shown here is derived from an EMBL/GenBank/DDBJ whole genome shotgun (WGS) entry which is preliminary data.</text>
</comment>
<reference evidence="3" key="1">
    <citation type="journal article" date="2019" name="Int. J. Syst. Evol. Microbiol.">
        <title>The Global Catalogue of Microorganisms (GCM) 10K type strain sequencing project: providing services to taxonomists for standard genome sequencing and annotation.</title>
        <authorList>
            <consortium name="The Broad Institute Genomics Platform"/>
            <consortium name="The Broad Institute Genome Sequencing Center for Infectious Disease"/>
            <person name="Wu L."/>
            <person name="Ma J."/>
        </authorList>
    </citation>
    <scope>NUCLEOTIDE SEQUENCE [LARGE SCALE GENOMIC DNA]</scope>
    <source>
        <strain evidence="3">CCUG 49018</strain>
    </source>
</reference>